<dbReference type="SUPFAM" id="SSF54909">
    <property type="entry name" value="Dimeric alpha+beta barrel"/>
    <property type="match status" value="1"/>
</dbReference>
<protein>
    <submittedName>
        <fullName evidence="2">Stress responsive A/B Barrel Domain</fullName>
    </submittedName>
</protein>
<dbReference type="SMART" id="SM00886">
    <property type="entry name" value="Dabb"/>
    <property type="match status" value="1"/>
</dbReference>
<evidence type="ECO:0000313" key="2">
    <source>
        <dbReference type="EMBL" id="SDX58513.1"/>
    </source>
</evidence>
<dbReference type="PROSITE" id="PS51502">
    <property type="entry name" value="S_R_A_B_BARREL"/>
    <property type="match status" value="1"/>
</dbReference>
<dbReference type="OrthoDB" id="9816070at2"/>
<proteinExistence type="predicted"/>
<evidence type="ECO:0000259" key="1">
    <source>
        <dbReference type="PROSITE" id="PS51502"/>
    </source>
</evidence>
<keyword evidence="3" id="KW-1185">Reference proteome</keyword>
<evidence type="ECO:0000313" key="3">
    <source>
        <dbReference type="Proteomes" id="UP000183400"/>
    </source>
</evidence>
<dbReference type="InterPro" id="IPR013097">
    <property type="entry name" value="Dabb"/>
</dbReference>
<dbReference type="Pfam" id="PF07876">
    <property type="entry name" value="Dabb"/>
    <property type="match status" value="1"/>
</dbReference>
<sequence>MIRHCVMLRLRPDHDVSELTAVMQGLGDVAKQLPGCSGFVHGPNRDFEANSPGYPFGFTLDFAAEADLHRYADDDTHRQLGARLVALCTGGGDGIMVFDLEFPDPAGQ</sequence>
<reference evidence="3" key="1">
    <citation type="submission" date="2016-10" db="EMBL/GenBank/DDBJ databases">
        <authorList>
            <person name="Varghese N."/>
            <person name="Submissions S."/>
        </authorList>
    </citation>
    <scope>NUCLEOTIDE SEQUENCE [LARGE SCALE GENOMIC DNA]</scope>
    <source>
        <strain evidence="3">DSM 27839</strain>
    </source>
</reference>
<organism evidence="2 3">
    <name type="scientific">Ruegeria halocynthiae</name>
    <dbReference type="NCBI Taxonomy" id="985054"/>
    <lineage>
        <taxon>Bacteria</taxon>
        <taxon>Pseudomonadati</taxon>
        <taxon>Pseudomonadota</taxon>
        <taxon>Alphaproteobacteria</taxon>
        <taxon>Rhodobacterales</taxon>
        <taxon>Roseobacteraceae</taxon>
        <taxon>Ruegeria</taxon>
    </lineage>
</organism>
<feature type="domain" description="Stress-response A/B barrel" evidence="1">
    <location>
        <begin position="2"/>
        <end position="100"/>
    </location>
</feature>
<dbReference type="EMBL" id="FNNP01000007">
    <property type="protein sequence ID" value="SDX58513.1"/>
    <property type="molecule type" value="Genomic_DNA"/>
</dbReference>
<accession>A0A1H3CWD1</accession>
<dbReference type="AlphaFoldDB" id="A0A1H3CWD1"/>
<dbReference type="STRING" id="985054.SAMN05444358_107160"/>
<gene>
    <name evidence="2" type="ORF">SAMN05444358_107160</name>
</gene>
<dbReference type="InterPro" id="IPR011008">
    <property type="entry name" value="Dimeric_a/b-barrel"/>
</dbReference>
<dbReference type="Proteomes" id="UP000183400">
    <property type="component" value="Unassembled WGS sequence"/>
</dbReference>
<dbReference type="RefSeq" id="WP_074738008.1">
    <property type="nucleotide sequence ID" value="NZ_FNNP01000007.1"/>
</dbReference>
<dbReference type="Gene3D" id="3.30.70.100">
    <property type="match status" value="1"/>
</dbReference>
<name>A0A1H3CWD1_9RHOB</name>